<dbReference type="InterPro" id="IPR001611">
    <property type="entry name" value="Leu-rich_rpt"/>
</dbReference>
<evidence type="ECO:0000313" key="7">
    <source>
        <dbReference type="EMBL" id="EED94007.1"/>
    </source>
</evidence>
<dbReference type="RefSeq" id="XP_002288571.1">
    <property type="nucleotide sequence ID" value="XM_002288535.1"/>
</dbReference>
<organism evidence="7 8">
    <name type="scientific">Thalassiosira pseudonana</name>
    <name type="common">Marine diatom</name>
    <name type="synonym">Cyclotella nana</name>
    <dbReference type="NCBI Taxonomy" id="35128"/>
    <lineage>
        <taxon>Eukaryota</taxon>
        <taxon>Sar</taxon>
        <taxon>Stramenopiles</taxon>
        <taxon>Ochrophyta</taxon>
        <taxon>Bacillariophyta</taxon>
        <taxon>Coscinodiscophyceae</taxon>
        <taxon>Thalassiosirophycidae</taxon>
        <taxon>Thalassiosirales</taxon>
        <taxon>Thalassiosiraceae</taxon>
        <taxon>Thalassiosira</taxon>
    </lineage>
</organism>
<proteinExistence type="predicted"/>
<protein>
    <submittedName>
        <fullName evidence="7">Uncharacterized protein</fullName>
    </submittedName>
</protein>
<reference evidence="7 8" key="2">
    <citation type="journal article" date="2008" name="Nature">
        <title>The Phaeodactylum genome reveals the evolutionary history of diatom genomes.</title>
        <authorList>
            <person name="Bowler C."/>
            <person name="Allen A.E."/>
            <person name="Badger J.H."/>
            <person name="Grimwood J."/>
            <person name="Jabbari K."/>
            <person name="Kuo A."/>
            <person name="Maheswari U."/>
            <person name="Martens C."/>
            <person name="Maumus F."/>
            <person name="Otillar R.P."/>
            <person name="Rayko E."/>
            <person name="Salamov A."/>
            <person name="Vandepoele K."/>
            <person name="Beszteri B."/>
            <person name="Gruber A."/>
            <person name="Heijde M."/>
            <person name="Katinka M."/>
            <person name="Mock T."/>
            <person name="Valentin K."/>
            <person name="Verret F."/>
            <person name="Berges J.A."/>
            <person name="Brownlee C."/>
            <person name="Cadoret J.P."/>
            <person name="Chiovitti A."/>
            <person name="Choi C.J."/>
            <person name="Coesel S."/>
            <person name="De Martino A."/>
            <person name="Detter J.C."/>
            <person name="Durkin C."/>
            <person name="Falciatore A."/>
            <person name="Fournet J."/>
            <person name="Haruta M."/>
            <person name="Huysman M.J."/>
            <person name="Jenkins B.D."/>
            <person name="Jiroutova K."/>
            <person name="Jorgensen R.E."/>
            <person name="Joubert Y."/>
            <person name="Kaplan A."/>
            <person name="Kroger N."/>
            <person name="Kroth P.G."/>
            <person name="La Roche J."/>
            <person name="Lindquist E."/>
            <person name="Lommer M."/>
            <person name="Martin-Jezequel V."/>
            <person name="Lopez P.J."/>
            <person name="Lucas S."/>
            <person name="Mangogna M."/>
            <person name="McGinnis K."/>
            <person name="Medlin L.K."/>
            <person name="Montsant A."/>
            <person name="Oudot-Le Secq M.P."/>
            <person name="Napoli C."/>
            <person name="Obornik M."/>
            <person name="Parker M.S."/>
            <person name="Petit J.L."/>
            <person name="Porcel B.M."/>
            <person name="Poulsen N."/>
            <person name="Robison M."/>
            <person name="Rychlewski L."/>
            <person name="Rynearson T.A."/>
            <person name="Schmutz J."/>
            <person name="Shapiro H."/>
            <person name="Siaut M."/>
            <person name="Stanley M."/>
            <person name="Sussman M.R."/>
            <person name="Taylor A.R."/>
            <person name="Vardi A."/>
            <person name="von Dassow P."/>
            <person name="Vyverman W."/>
            <person name="Willis A."/>
            <person name="Wyrwicz L.S."/>
            <person name="Rokhsar D.S."/>
            <person name="Weissenbach J."/>
            <person name="Armbrust E.V."/>
            <person name="Green B.R."/>
            <person name="Van de Peer Y."/>
            <person name="Grigoriev I.V."/>
        </authorList>
    </citation>
    <scope>NUCLEOTIDE SEQUENCE [LARGE SCALE GENOMIC DNA]</scope>
    <source>
        <strain evidence="7 8">CCMP1335</strain>
    </source>
</reference>
<keyword evidence="3" id="KW-0677">Repeat</keyword>
<reference evidence="7 8" key="1">
    <citation type="journal article" date="2004" name="Science">
        <title>The genome of the diatom Thalassiosira pseudonana: ecology, evolution, and metabolism.</title>
        <authorList>
            <person name="Armbrust E.V."/>
            <person name="Berges J.A."/>
            <person name="Bowler C."/>
            <person name="Green B.R."/>
            <person name="Martinez D."/>
            <person name="Putnam N.H."/>
            <person name="Zhou S."/>
            <person name="Allen A.E."/>
            <person name="Apt K.E."/>
            <person name="Bechner M."/>
            <person name="Brzezinski M.A."/>
            <person name="Chaal B.K."/>
            <person name="Chiovitti A."/>
            <person name="Davis A.K."/>
            <person name="Demarest M.S."/>
            <person name="Detter J.C."/>
            <person name="Glavina T."/>
            <person name="Goodstein D."/>
            <person name="Hadi M.Z."/>
            <person name="Hellsten U."/>
            <person name="Hildebrand M."/>
            <person name="Jenkins B.D."/>
            <person name="Jurka J."/>
            <person name="Kapitonov V.V."/>
            <person name="Kroger N."/>
            <person name="Lau W.W."/>
            <person name="Lane T.W."/>
            <person name="Larimer F.W."/>
            <person name="Lippmeier J.C."/>
            <person name="Lucas S."/>
            <person name="Medina M."/>
            <person name="Montsant A."/>
            <person name="Obornik M."/>
            <person name="Parker M.S."/>
            <person name="Palenik B."/>
            <person name="Pazour G.J."/>
            <person name="Richardson P.M."/>
            <person name="Rynearson T.A."/>
            <person name="Saito M.A."/>
            <person name="Schwartz D.C."/>
            <person name="Thamatrakoln K."/>
            <person name="Valentin K."/>
            <person name="Vardi A."/>
            <person name="Wilkerson F.P."/>
            <person name="Rokhsar D.S."/>
        </authorList>
    </citation>
    <scope>NUCLEOTIDE SEQUENCE [LARGE SCALE GENOMIC DNA]</scope>
    <source>
        <strain evidence="7 8">CCMP1335</strain>
    </source>
</reference>
<keyword evidence="1" id="KW-0343">GTPase activation</keyword>
<accession>B8BWC5</accession>
<name>B8BWC5_THAPS</name>
<dbReference type="GO" id="GO:0005096">
    <property type="term" value="F:GTPase activator activity"/>
    <property type="evidence" value="ECO:0007669"/>
    <property type="project" value="UniProtKB-KW"/>
</dbReference>
<dbReference type="PANTHER" id="PTHR24113">
    <property type="entry name" value="RAN GTPASE-ACTIVATING PROTEIN 1"/>
    <property type="match status" value="1"/>
</dbReference>
<dbReference type="Proteomes" id="UP000001449">
    <property type="component" value="Chromosome 3"/>
</dbReference>
<dbReference type="AlphaFoldDB" id="B8BWC5"/>
<dbReference type="PANTHER" id="PTHR24113:SF12">
    <property type="entry name" value="RAN GTPASE-ACTIVATING PROTEIN 1"/>
    <property type="match status" value="1"/>
</dbReference>
<dbReference type="EMBL" id="CM000640">
    <property type="protein sequence ID" value="EED94007.1"/>
    <property type="molecule type" value="Genomic_DNA"/>
</dbReference>
<evidence type="ECO:0000256" key="2">
    <source>
        <dbReference type="ARBA" id="ARBA00022614"/>
    </source>
</evidence>
<evidence type="ECO:0000256" key="1">
    <source>
        <dbReference type="ARBA" id="ARBA00022468"/>
    </source>
</evidence>
<gene>
    <name evidence="7" type="ORF">THAPSDRAFT_3924</name>
</gene>
<dbReference type="PaxDb" id="35128-Thaps3924"/>
<feature type="region of interest" description="Disordered" evidence="5">
    <location>
        <begin position="154"/>
        <end position="186"/>
    </location>
</feature>
<dbReference type="InParanoid" id="B8BWC5"/>
<feature type="coiled-coil region" evidence="4">
    <location>
        <begin position="652"/>
        <end position="682"/>
    </location>
</feature>
<evidence type="ECO:0000313" key="8">
    <source>
        <dbReference type="Proteomes" id="UP000001449"/>
    </source>
</evidence>
<dbReference type="Pfam" id="PF13516">
    <property type="entry name" value="LRR_6"/>
    <property type="match status" value="4"/>
</dbReference>
<dbReference type="SMART" id="SM00368">
    <property type="entry name" value="LRR_RI"/>
    <property type="match status" value="5"/>
</dbReference>
<dbReference type="PROSITE" id="PS51450">
    <property type="entry name" value="LRR"/>
    <property type="match status" value="1"/>
</dbReference>
<evidence type="ECO:0000256" key="4">
    <source>
        <dbReference type="SAM" id="Coils"/>
    </source>
</evidence>
<feature type="signal peptide" evidence="6">
    <location>
        <begin position="1"/>
        <end position="21"/>
    </location>
</feature>
<dbReference type="KEGG" id="tps:THAPSDRAFT_3924"/>
<dbReference type="SUPFAM" id="SSF52047">
    <property type="entry name" value="RNI-like"/>
    <property type="match status" value="1"/>
</dbReference>
<dbReference type="GeneID" id="7452104"/>
<dbReference type="InterPro" id="IPR027038">
    <property type="entry name" value="RanGap"/>
</dbReference>
<dbReference type="HOGENOM" id="CLU_385232_0_0_1"/>
<evidence type="ECO:0000256" key="6">
    <source>
        <dbReference type="SAM" id="SignalP"/>
    </source>
</evidence>
<keyword evidence="4" id="KW-0175">Coiled coil</keyword>
<dbReference type="Gene3D" id="3.80.10.10">
    <property type="entry name" value="Ribonuclease Inhibitor"/>
    <property type="match status" value="2"/>
</dbReference>
<keyword evidence="2" id="KW-0433">Leucine-rich repeat</keyword>
<sequence>MIINLAFPLTVLSYLSTTTWASGTTTSVPVSTGTSHHRQYIHHSHVFHQAEPSDLLDTILSDLQQVTIDNGEDTNTTLDVDVSSSRLDDDTAVSFVERMVSVLQAKVDDVSSTKQKPAYEHQKVLVKLTLDMNKITPLGVSKIFDLLVNDGDKNSTPLANATESEVETTSNETKTTDDDGNTTTLDNNAAMSLQVQDELDTTTNERETKSVVDPIIQMDGLDLSFNDFGGHGVHSPDLQLLCSVRRLFEKGGDVSRSNDQVPMLLVPRVLTLENCGIGAAFCRSIGRGILNSFENESNNDNREGYRPSILRVGGNQAIGDAGAVALAASFRLAVPSSYHQSGLDDNEHSTQHVMEELDISSCGVGDAGAEAFALAIAFNPGCLTRLDLSNNKITDVGAIALGRALVEANRLKVSRGDRSSVALEELVLDNNVGIGDEGCAALAGALACGAVKAMSIRSCTVRAEGASAFGKAIKSLEKKYTQTIVNEPTHFSIDISGNQFGTFLTKKKKGAAMLRDKASSHMSFISKSLQSRWKGAGSSMGLTAESDDDEESVMGGIIDEEGGEKLLLQIARCGARSFCGEILNDEESTQKQPRRAIDYPLSLSVGMRQCCLDQGALDALSASIVNMKESGVDLAIDVSMNRDVEQATVDALQGEKKENDLLQTMAENHNEALDIIRQARQRSALASQSAADRARVEMEFGRSMFDDASDYDQYDEYQ</sequence>
<evidence type="ECO:0000256" key="3">
    <source>
        <dbReference type="ARBA" id="ARBA00022737"/>
    </source>
</evidence>
<keyword evidence="8" id="KW-1185">Reference proteome</keyword>
<dbReference type="OMA" id="HEMAERH"/>
<evidence type="ECO:0000256" key="5">
    <source>
        <dbReference type="SAM" id="MobiDB-lite"/>
    </source>
</evidence>
<feature type="chain" id="PRO_5002869065" evidence="6">
    <location>
        <begin position="22"/>
        <end position="718"/>
    </location>
</feature>
<dbReference type="InterPro" id="IPR032675">
    <property type="entry name" value="LRR_dom_sf"/>
</dbReference>
<dbReference type="STRING" id="35128.B8BWC5"/>
<dbReference type="eggNOG" id="KOG0619">
    <property type="taxonomic scope" value="Eukaryota"/>
</dbReference>
<keyword evidence="6" id="KW-0732">Signal</keyword>